<evidence type="ECO:0000313" key="3">
    <source>
        <dbReference type="EMBL" id="CAH7689766.1"/>
    </source>
</evidence>
<keyword evidence="4" id="KW-1185">Reference proteome</keyword>
<feature type="compositionally biased region" description="Polar residues" evidence="1">
    <location>
        <begin position="448"/>
        <end position="461"/>
    </location>
</feature>
<reference evidence="3" key="1">
    <citation type="submission" date="2022-06" db="EMBL/GenBank/DDBJ databases">
        <authorList>
            <consortium name="SYNGENTA / RWTH Aachen University"/>
        </authorList>
    </citation>
    <scope>NUCLEOTIDE SEQUENCE</scope>
</reference>
<evidence type="ECO:0000256" key="1">
    <source>
        <dbReference type="SAM" id="MobiDB-lite"/>
    </source>
</evidence>
<accession>A0AAV0BVX4</accession>
<gene>
    <name evidence="3" type="ORF">PPACK8108_LOCUS24902</name>
</gene>
<feature type="compositionally biased region" description="Polar residues" evidence="1">
    <location>
        <begin position="495"/>
        <end position="507"/>
    </location>
</feature>
<feature type="compositionally biased region" description="Basic and acidic residues" evidence="1">
    <location>
        <begin position="361"/>
        <end position="370"/>
    </location>
</feature>
<name>A0AAV0BVX4_PHAPC</name>
<proteinExistence type="predicted"/>
<feature type="compositionally biased region" description="Basic and acidic residues" evidence="1">
    <location>
        <begin position="573"/>
        <end position="592"/>
    </location>
</feature>
<feature type="region of interest" description="Disordered" evidence="1">
    <location>
        <begin position="359"/>
        <end position="389"/>
    </location>
</feature>
<feature type="region of interest" description="Disordered" evidence="1">
    <location>
        <begin position="426"/>
        <end position="463"/>
    </location>
</feature>
<feature type="compositionally biased region" description="Low complexity" evidence="1">
    <location>
        <begin position="296"/>
        <end position="307"/>
    </location>
</feature>
<dbReference type="AlphaFoldDB" id="A0AAV0BVX4"/>
<evidence type="ECO:0000259" key="2">
    <source>
        <dbReference type="Pfam" id="PF20515"/>
    </source>
</evidence>
<feature type="domain" description="Tet-like 2OG-Fe(II) oxygenase" evidence="2">
    <location>
        <begin position="69"/>
        <end position="244"/>
    </location>
</feature>
<feature type="compositionally biased region" description="Basic and acidic residues" evidence="1">
    <location>
        <begin position="604"/>
        <end position="614"/>
    </location>
</feature>
<dbReference type="EMBL" id="CALTRL010006128">
    <property type="protein sequence ID" value="CAH7689766.1"/>
    <property type="molecule type" value="Genomic_DNA"/>
</dbReference>
<protein>
    <recommendedName>
        <fullName evidence="2">Tet-like 2OG-Fe(II) oxygenase domain-containing protein</fullName>
    </recommendedName>
</protein>
<organism evidence="3 4">
    <name type="scientific">Phakopsora pachyrhizi</name>
    <name type="common">Asian soybean rust disease fungus</name>
    <dbReference type="NCBI Taxonomy" id="170000"/>
    <lineage>
        <taxon>Eukaryota</taxon>
        <taxon>Fungi</taxon>
        <taxon>Dikarya</taxon>
        <taxon>Basidiomycota</taxon>
        <taxon>Pucciniomycotina</taxon>
        <taxon>Pucciniomycetes</taxon>
        <taxon>Pucciniales</taxon>
        <taxon>Phakopsoraceae</taxon>
        <taxon>Phakopsora</taxon>
    </lineage>
</organism>
<feature type="region of interest" description="Disordered" evidence="1">
    <location>
        <begin position="571"/>
        <end position="621"/>
    </location>
</feature>
<dbReference type="Proteomes" id="UP001153365">
    <property type="component" value="Unassembled WGS sequence"/>
</dbReference>
<feature type="region of interest" description="Disordered" evidence="1">
    <location>
        <begin position="484"/>
        <end position="507"/>
    </location>
</feature>
<dbReference type="Pfam" id="PF20515">
    <property type="entry name" value="2OG-FeII_Oxy_6"/>
    <property type="match status" value="1"/>
</dbReference>
<sequence length="621" mass="70022">MRGHNSDCHWNRYKPEQAFTITKGRIISNSKNEVFAISHVPPGGLQAVHTLYQLVKPSINTTSPAAGQECKDWNELSMGLFWEKKFTNPVRINSKIKRAMTKGESFGIYGTGNKIMSYEAKWNRRGPLLEKILAGSFKHVADGWFHKSMEEFNEKGLPTLSATLMNNNPPEEFSSVLTFTTSKFENTPHIDNDREVNMDENKEVVSGVEFYFPQENVKIDFSKVNGICQIIWMANKVYHSTLPSKDTKNDTRLGMSCQVAKKLSTAFEKSRCGLHPSHFKVRDASLPESFQSATDLNNNNSNSNLNSKPDSALEAPIFNQLLAHQINQITTSHQSNNQQQHAQDLLSALSALQAGTIHQSDLPEKNHQDLICDNDPMDGQLPRVLDSQSGRIDQKAEILGLGNSSGSFNQQPHSIFDLKATATASSISTSKQHQHQHQHQQSQSQSQFRPMTTDFNDSSPLFSELDGQNRMLINKLEFLFNQNSQQQQSRAENESIYSNDQQRNSVQVQGPELGSIIGSTNLSNNWSAGIRIEDGFEFLFGKQQSVDHTSRRDERHQLIDQVFAGLQPGLFSEDQRDSGVLRNEDSNQDTRDNQMLNGSNVRRRNQEAEKHTAEPIKYLNQ</sequence>
<evidence type="ECO:0000313" key="4">
    <source>
        <dbReference type="Proteomes" id="UP001153365"/>
    </source>
</evidence>
<feature type="region of interest" description="Disordered" evidence="1">
    <location>
        <begin position="291"/>
        <end position="310"/>
    </location>
</feature>
<comment type="caution">
    <text evidence="3">The sequence shown here is derived from an EMBL/GenBank/DDBJ whole genome shotgun (WGS) entry which is preliminary data.</text>
</comment>
<dbReference type="InterPro" id="IPR046798">
    <property type="entry name" value="2OG-FeII_Oxy_6"/>
</dbReference>